<proteinExistence type="predicted"/>
<protein>
    <recommendedName>
        <fullName evidence="3">Pentapeptide repeat protein</fullName>
    </recommendedName>
</protein>
<organism evidence="1 2">
    <name type="scientific">Roseibium algicola</name>
    <dbReference type="NCBI Taxonomy" id="2857014"/>
    <lineage>
        <taxon>Bacteria</taxon>
        <taxon>Pseudomonadati</taxon>
        <taxon>Pseudomonadota</taxon>
        <taxon>Alphaproteobacteria</taxon>
        <taxon>Hyphomicrobiales</taxon>
        <taxon>Stappiaceae</taxon>
        <taxon>Roseibium</taxon>
    </lineage>
</organism>
<name>A0ABM6HWK3_9HYPH</name>
<sequence length="332" mass="35566">MMETAGLIGLIFAVALFVLELREKQDERVARAWQLLTTAASGNSGKIHALEFLNAQYGCLPAGWEFPTVGQCWKHRTSLTGVNLSSTGLKQGVYLVGLQLPNADLVKADFSGAQLAEANFKNANLLSVDLSGANMNSADLSGANLHFANLSAGVYLGDATLVGANLRYANLENAFLVSANLRNAVLANANLGNAELGFTNLENADLSTAWLQGAKFDSATLVCADLSRADLTSANFGTAKDGLGRIFTAADLRYANLSGADLNDAFVSSEPNELENLTGIWAYEDLPPKNMPQIIAKTISYRRVGENWDAFKMRMAEERMASKDHAPPIACL</sequence>
<evidence type="ECO:0008006" key="3">
    <source>
        <dbReference type="Google" id="ProtNLM"/>
    </source>
</evidence>
<keyword evidence="2" id="KW-1185">Reference proteome</keyword>
<dbReference type="Pfam" id="PF00805">
    <property type="entry name" value="Pentapeptide"/>
    <property type="match status" value="4"/>
</dbReference>
<gene>
    <name evidence="1" type="ORF">B0E33_01550</name>
</gene>
<reference evidence="1 2" key="1">
    <citation type="submission" date="2017-02" db="EMBL/GenBank/DDBJ databases">
        <authorList>
            <person name="Jeong S."/>
        </authorList>
    </citation>
    <scope>NUCLEOTIDE SEQUENCE [LARGE SCALE GENOMIC DNA]</scope>
    <source>
        <strain evidence="1 2">RMAR6-6</strain>
    </source>
</reference>
<dbReference type="PANTHER" id="PTHR14136:SF17">
    <property type="entry name" value="BTB_POZ DOMAIN-CONTAINING PROTEIN KCTD9"/>
    <property type="match status" value="1"/>
</dbReference>
<dbReference type="InterPro" id="IPR001646">
    <property type="entry name" value="5peptide_repeat"/>
</dbReference>
<dbReference type="SUPFAM" id="SSF141571">
    <property type="entry name" value="Pentapeptide repeat-like"/>
    <property type="match status" value="1"/>
</dbReference>
<dbReference type="PANTHER" id="PTHR14136">
    <property type="entry name" value="BTB_POZ DOMAIN-CONTAINING PROTEIN KCTD9"/>
    <property type="match status" value="1"/>
</dbReference>
<dbReference type="Proteomes" id="UP000188174">
    <property type="component" value="Chromosome"/>
</dbReference>
<dbReference type="InterPro" id="IPR051082">
    <property type="entry name" value="Pentapeptide-BTB/POZ_domain"/>
</dbReference>
<dbReference type="EMBL" id="CP019630">
    <property type="protein sequence ID" value="AQQ02439.1"/>
    <property type="molecule type" value="Genomic_DNA"/>
</dbReference>
<dbReference type="RefSeq" id="WP_167579477.1">
    <property type="nucleotide sequence ID" value="NZ_CP019630.1"/>
</dbReference>
<evidence type="ECO:0000313" key="2">
    <source>
        <dbReference type="Proteomes" id="UP000188174"/>
    </source>
</evidence>
<evidence type="ECO:0000313" key="1">
    <source>
        <dbReference type="EMBL" id="AQQ02439.1"/>
    </source>
</evidence>
<dbReference type="Gene3D" id="2.160.20.80">
    <property type="entry name" value="E3 ubiquitin-protein ligase SopA"/>
    <property type="match status" value="2"/>
</dbReference>
<accession>A0ABM6HWK3</accession>